<comment type="function">
    <text evidence="20">Repair polymerase that plays a key role in base-excision repair. During this process, the damaged base is excised by specific DNA glycosylases, the DNA backbone is nicked at the abasic site by an apurinic/apyrimidic (AP) endonuclease, and POLB removes 5'-deoxyribose-phosphate from the preincised AP site acting as a 5'-deoxyribose-phosphate lyase (5'-dRP lyase); through its DNA polymerase activity, it adds one nucleotide to the 3' end of the arising single-nucleotide gap. Conducts 'gap-filling' DNA synthesis in a stepwise distributive fashion rather than in a processive fashion as for other DNA polymerases. It is also able to cleave sugar-phosphate bonds 3' to an intact AP site, acting as an AP lyase.</text>
</comment>
<dbReference type="Pfam" id="PF14520">
    <property type="entry name" value="HHH_5"/>
    <property type="match status" value="1"/>
</dbReference>
<evidence type="ECO:0000256" key="17">
    <source>
        <dbReference type="ARBA" id="ARBA00035726"/>
    </source>
</evidence>
<dbReference type="SUPFAM" id="SSF81301">
    <property type="entry name" value="Nucleotidyltransferase"/>
    <property type="match status" value="1"/>
</dbReference>
<evidence type="ECO:0000256" key="4">
    <source>
        <dbReference type="ARBA" id="ARBA00012720"/>
    </source>
</evidence>
<evidence type="ECO:0000256" key="18">
    <source>
        <dbReference type="ARBA" id="ARBA00044632"/>
    </source>
</evidence>
<evidence type="ECO:0000259" key="23">
    <source>
        <dbReference type="SMART" id="SM00481"/>
    </source>
</evidence>
<evidence type="ECO:0000256" key="6">
    <source>
        <dbReference type="ARBA" id="ARBA00022481"/>
    </source>
</evidence>
<dbReference type="InterPro" id="IPR050243">
    <property type="entry name" value="PHP_phosphatase"/>
</dbReference>
<dbReference type="InterPro" id="IPR003141">
    <property type="entry name" value="Pol/His_phosphatase_N"/>
</dbReference>
<evidence type="ECO:0000256" key="2">
    <source>
        <dbReference type="ARBA" id="ARBA00004496"/>
    </source>
</evidence>
<dbReference type="NCBIfam" id="NF006375">
    <property type="entry name" value="PRK08609.1"/>
    <property type="match status" value="1"/>
</dbReference>
<comment type="catalytic activity">
    <reaction evidence="21">
        <text>DNA(n) + a 2'-deoxyribonucleoside 5'-triphosphate = DNA(n+1) + diphosphate</text>
        <dbReference type="Rhea" id="RHEA:22508"/>
        <dbReference type="Rhea" id="RHEA-COMP:17339"/>
        <dbReference type="Rhea" id="RHEA-COMP:17340"/>
        <dbReference type="ChEBI" id="CHEBI:33019"/>
        <dbReference type="ChEBI" id="CHEBI:61560"/>
        <dbReference type="ChEBI" id="CHEBI:173112"/>
        <dbReference type="EC" id="2.7.7.7"/>
    </reaction>
</comment>
<evidence type="ECO:0000256" key="5">
    <source>
        <dbReference type="ARBA" id="ARBA00020020"/>
    </source>
</evidence>
<dbReference type="PANTHER" id="PTHR36928">
    <property type="entry name" value="PHOSPHATASE YCDX-RELATED"/>
    <property type="match status" value="1"/>
</dbReference>
<comment type="subcellular location">
    <subcellularLocation>
        <location evidence="2">Cytoplasm</location>
    </subcellularLocation>
</comment>
<dbReference type="SMART" id="SM00278">
    <property type="entry name" value="HhH1"/>
    <property type="match status" value="3"/>
</dbReference>
<dbReference type="GO" id="GO:0005829">
    <property type="term" value="C:cytosol"/>
    <property type="evidence" value="ECO:0007669"/>
    <property type="project" value="TreeGrafter"/>
</dbReference>
<dbReference type="InterPro" id="IPR002008">
    <property type="entry name" value="DNA_pol_X_beta-like"/>
</dbReference>
<dbReference type="Gene3D" id="3.30.460.10">
    <property type="entry name" value="Beta Polymerase, domain 2"/>
    <property type="match status" value="1"/>
</dbReference>
<keyword evidence="7" id="KW-0237">DNA synthesis</keyword>
<comment type="catalytic activity">
    <reaction evidence="18">
        <text>2'-deoxyribonucleotide-(2'-deoxyribose 5'-phosphate)-2'-deoxyribonucleotide-DNA = a 3'-end 2'-deoxyribonucleotide-(2,3-dehydro-2,3-deoxyribose 5'-phosphate)-DNA + a 5'-end 5'-phospho-2'-deoxyribonucleoside-DNA + H(+)</text>
        <dbReference type="Rhea" id="RHEA:66592"/>
        <dbReference type="Rhea" id="RHEA-COMP:13180"/>
        <dbReference type="Rhea" id="RHEA-COMP:16897"/>
        <dbReference type="Rhea" id="RHEA-COMP:17067"/>
        <dbReference type="ChEBI" id="CHEBI:15378"/>
        <dbReference type="ChEBI" id="CHEBI:136412"/>
        <dbReference type="ChEBI" id="CHEBI:157695"/>
        <dbReference type="ChEBI" id="CHEBI:167181"/>
        <dbReference type="EC" id="4.2.99.18"/>
    </reaction>
</comment>
<dbReference type="InterPro" id="IPR029398">
    <property type="entry name" value="PolB_thumb"/>
</dbReference>
<keyword evidence="9" id="KW-0548">Nucleotidyltransferase</keyword>
<keyword evidence="8" id="KW-0808">Transferase</keyword>
<dbReference type="Proteomes" id="UP000885660">
    <property type="component" value="Unassembled WGS sequence"/>
</dbReference>
<dbReference type="InterPro" id="IPR002054">
    <property type="entry name" value="DNA-dir_DNA_pol_X"/>
</dbReference>
<dbReference type="PANTHER" id="PTHR36928:SF1">
    <property type="entry name" value="PHOSPHATASE YCDX-RELATED"/>
    <property type="match status" value="1"/>
</dbReference>
<dbReference type="GO" id="GO:0008270">
    <property type="term" value="F:zinc ion binding"/>
    <property type="evidence" value="ECO:0007669"/>
    <property type="project" value="TreeGrafter"/>
</dbReference>
<evidence type="ECO:0000259" key="24">
    <source>
        <dbReference type="SMART" id="SM00483"/>
    </source>
</evidence>
<feature type="domain" description="DNA-directed DNA polymerase X" evidence="24">
    <location>
        <begin position="1"/>
        <end position="313"/>
    </location>
</feature>
<dbReference type="Pfam" id="PF14791">
    <property type="entry name" value="DNA_pol_B_thumb"/>
    <property type="match status" value="1"/>
</dbReference>
<comment type="caution">
    <text evidence="25">The sequence shown here is derived from an EMBL/GenBank/DDBJ whole genome shotgun (WGS) entry which is preliminary data.</text>
</comment>
<dbReference type="Gene3D" id="1.10.150.110">
    <property type="entry name" value="DNA polymerase beta, N-terminal domain-like"/>
    <property type="match status" value="1"/>
</dbReference>
<evidence type="ECO:0000256" key="21">
    <source>
        <dbReference type="ARBA" id="ARBA00049244"/>
    </source>
</evidence>
<dbReference type="InterPro" id="IPR027421">
    <property type="entry name" value="DNA_pol_lamdba_lyase_dom_sf"/>
</dbReference>
<gene>
    <name evidence="25" type="primary">polX</name>
    <name evidence="25" type="ORF">ENG47_00525</name>
</gene>
<dbReference type="GO" id="GO:0140078">
    <property type="term" value="F:class I DNA-(apurinic or apyrimidinic site) endonuclease activity"/>
    <property type="evidence" value="ECO:0007669"/>
    <property type="project" value="UniProtKB-EC"/>
</dbReference>
<dbReference type="GO" id="GO:0004527">
    <property type="term" value="F:exonuclease activity"/>
    <property type="evidence" value="ECO:0007669"/>
    <property type="project" value="UniProtKB-KW"/>
</dbReference>
<keyword evidence="25" id="KW-0269">Exonuclease</keyword>
<keyword evidence="13" id="KW-0239">DNA-directed DNA polymerase</keyword>
<keyword evidence="6" id="KW-0488">Methylation</keyword>
<dbReference type="InterPro" id="IPR047967">
    <property type="entry name" value="PolX_PHP"/>
</dbReference>
<evidence type="ECO:0000256" key="11">
    <source>
        <dbReference type="ARBA" id="ARBA00022763"/>
    </source>
</evidence>
<evidence type="ECO:0000256" key="12">
    <source>
        <dbReference type="ARBA" id="ARBA00022843"/>
    </source>
</evidence>
<evidence type="ECO:0000313" key="25">
    <source>
        <dbReference type="EMBL" id="HDN84225.1"/>
    </source>
</evidence>
<dbReference type="InterPro" id="IPR043519">
    <property type="entry name" value="NT_sf"/>
</dbReference>
<dbReference type="GO" id="GO:0003677">
    <property type="term" value="F:DNA binding"/>
    <property type="evidence" value="ECO:0007669"/>
    <property type="project" value="InterPro"/>
</dbReference>
<dbReference type="EC" id="2.7.7.7" evidence="3"/>
<evidence type="ECO:0000256" key="20">
    <source>
        <dbReference type="ARBA" id="ARBA00045548"/>
    </source>
</evidence>
<dbReference type="Gene3D" id="3.20.20.140">
    <property type="entry name" value="Metal-dependent hydrolases"/>
    <property type="match status" value="1"/>
</dbReference>
<organism evidence="25">
    <name type="scientific">Aerophobetes bacterium</name>
    <dbReference type="NCBI Taxonomy" id="2030807"/>
    <lineage>
        <taxon>Bacteria</taxon>
        <taxon>Candidatus Aerophobota</taxon>
    </lineage>
</organism>
<keyword evidence="14" id="KW-0915">Sodium</keyword>
<dbReference type="Pfam" id="PF02811">
    <property type="entry name" value="PHP"/>
    <property type="match status" value="1"/>
</dbReference>
<dbReference type="InterPro" id="IPR022311">
    <property type="entry name" value="PolX-like"/>
</dbReference>
<feature type="domain" description="Helix-hairpin-helix DNA-binding motif class 1" evidence="22">
    <location>
        <begin position="123"/>
        <end position="142"/>
    </location>
</feature>
<evidence type="ECO:0000256" key="15">
    <source>
        <dbReference type="ARBA" id="ARBA00023204"/>
    </source>
</evidence>
<evidence type="ECO:0000256" key="19">
    <source>
        <dbReference type="ARBA" id="ARBA00044678"/>
    </source>
</evidence>
<evidence type="ECO:0000259" key="22">
    <source>
        <dbReference type="SMART" id="SM00278"/>
    </source>
</evidence>
<dbReference type="PRINTS" id="PR00870">
    <property type="entry name" value="DNAPOLXBETA"/>
</dbReference>
<protein>
    <recommendedName>
        <fullName evidence="5">DNA polymerase beta</fullName>
        <ecNumber evidence="3">2.7.7.7</ecNumber>
        <ecNumber evidence="4">4.2.99.18</ecNumber>
    </recommendedName>
    <alternativeName>
        <fullName evidence="16">5'-deoxyribose-phosphate lyase</fullName>
    </alternativeName>
    <alternativeName>
        <fullName evidence="17">AP lyase</fullName>
    </alternativeName>
</protein>
<dbReference type="InterPro" id="IPR003583">
    <property type="entry name" value="Hlx-hairpin-Hlx_DNA-bd_motif"/>
</dbReference>
<evidence type="ECO:0000256" key="3">
    <source>
        <dbReference type="ARBA" id="ARBA00012417"/>
    </source>
</evidence>
<dbReference type="SUPFAM" id="SSF89550">
    <property type="entry name" value="PHP domain-like"/>
    <property type="match status" value="1"/>
</dbReference>
<dbReference type="SMART" id="SM00481">
    <property type="entry name" value="POLIIIAc"/>
    <property type="match status" value="1"/>
</dbReference>
<dbReference type="GO" id="GO:0003887">
    <property type="term" value="F:DNA-directed DNA polymerase activity"/>
    <property type="evidence" value="ECO:0007669"/>
    <property type="project" value="UniProtKB-KW"/>
</dbReference>
<keyword evidence="15" id="KW-0234">DNA repair</keyword>
<dbReference type="EC" id="4.2.99.18" evidence="4"/>
<dbReference type="FunFam" id="3.20.20.140:FF:000047">
    <property type="entry name" value="PHP domain-containing protein"/>
    <property type="match status" value="1"/>
</dbReference>
<dbReference type="InterPro" id="IPR010996">
    <property type="entry name" value="HHH_MUS81"/>
</dbReference>
<evidence type="ECO:0000256" key="10">
    <source>
        <dbReference type="ARBA" id="ARBA00022705"/>
    </source>
</evidence>
<evidence type="ECO:0000256" key="14">
    <source>
        <dbReference type="ARBA" id="ARBA00023053"/>
    </source>
</evidence>
<dbReference type="CDD" id="cd00141">
    <property type="entry name" value="NT_POLXc"/>
    <property type="match status" value="1"/>
</dbReference>
<feature type="domain" description="Helix-hairpin-helix DNA-binding motif class 1" evidence="22">
    <location>
        <begin position="88"/>
        <end position="107"/>
    </location>
</feature>
<keyword evidence="25" id="KW-0540">Nuclease</keyword>
<evidence type="ECO:0000256" key="13">
    <source>
        <dbReference type="ARBA" id="ARBA00022932"/>
    </source>
</evidence>
<dbReference type="InterPro" id="IPR004013">
    <property type="entry name" value="PHP_dom"/>
</dbReference>
<dbReference type="InterPro" id="IPR037160">
    <property type="entry name" value="DNA_Pol_thumb_sf"/>
</dbReference>
<accession>A0A7V0QQI6</accession>
<dbReference type="Pfam" id="PF14716">
    <property type="entry name" value="HHH_8"/>
    <property type="match status" value="1"/>
</dbReference>
<sequence>MKIARIFREIADLLSIKGENPFRIRAYEKAADILEHLSGNIEELYREGKLKQIPGIGKGILEKIETIIKTGTLPLYEQLKSNFPPGLIEIISIPDVGPKTAKLLYEKMGIKNVEELEDAAKKGMLRGLAGMGERKEENILRGIKLYRMRSSRMLLGRALPLVNAVISELTTKASSLIEKISPAGSLRRGKETVGDIDILATSSNPDSLMDAFSNLSFVEEVLVKGETKTSILTDQGFQMDLRVVSSESFGAALQYFTGSKSHNIKLRERAIRKGLKINEYGVFNQEGRKIAGEKEEEVYSILNLHFIPPELREDRGEIEAAEKGSLPDLLTEKDIKGDLHIHTTYSDGKNDIEEMVEGAIAKGYQYIAITDHSSSLKVARGLSIESILSQIKKIKELNSKLNGFKILTGAEVNINKDGSLDFPEEVLSKLDVVIAAIHTGFKQDEKTITNRVIKALRHPMVNILAHPSGRLIGEREPYAIDLNEVLNVAAEEGVWVEINSQPERLDLTDYWAMEAKKKGVKIVINTDSHNKDSLDFIKLGVVTARRGWLEKGDVVNTLSLHQLLKLLQDKKLKGGYRVRKN</sequence>
<evidence type="ECO:0000256" key="9">
    <source>
        <dbReference type="ARBA" id="ARBA00022695"/>
    </source>
</evidence>
<evidence type="ECO:0000256" key="16">
    <source>
        <dbReference type="ARBA" id="ARBA00035717"/>
    </source>
</evidence>
<dbReference type="SMART" id="SM00483">
    <property type="entry name" value="POLXc"/>
    <property type="match status" value="1"/>
</dbReference>
<proteinExistence type="predicted"/>
<name>A0A7V0QQI6_UNCAE</name>
<keyword evidence="11" id="KW-0227">DNA damage</keyword>
<dbReference type="GO" id="GO:0042578">
    <property type="term" value="F:phosphoric ester hydrolase activity"/>
    <property type="evidence" value="ECO:0007669"/>
    <property type="project" value="TreeGrafter"/>
</dbReference>
<dbReference type="Gene3D" id="1.10.150.20">
    <property type="entry name" value="5' to 3' exonuclease, C-terminal subdomain"/>
    <property type="match status" value="1"/>
</dbReference>
<keyword evidence="12" id="KW-0832">Ubl conjugation</keyword>
<dbReference type="SUPFAM" id="SSF47802">
    <property type="entry name" value="DNA polymerase beta, N-terminal domain-like"/>
    <property type="match status" value="1"/>
</dbReference>
<feature type="domain" description="Polymerase/histidinol phosphatase N-terminal" evidence="23">
    <location>
        <begin position="337"/>
        <end position="416"/>
    </location>
</feature>
<keyword evidence="10" id="KW-0235">DNA replication</keyword>
<evidence type="ECO:0000256" key="7">
    <source>
        <dbReference type="ARBA" id="ARBA00022634"/>
    </source>
</evidence>
<reference evidence="25" key="1">
    <citation type="journal article" date="2020" name="mSystems">
        <title>Genome- and Community-Level Interaction Insights into Carbon Utilization and Element Cycling Functions of Hydrothermarchaeota in Hydrothermal Sediment.</title>
        <authorList>
            <person name="Zhou Z."/>
            <person name="Liu Y."/>
            <person name="Xu W."/>
            <person name="Pan J."/>
            <person name="Luo Z.H."/>
            <person name="Li M."/>
        </authorList>
    </citation>
    <scope>NUCLEOTIDE SEQUENCE [LARGE SCALE GENOMIC DNA]</scope>
    <source>
        <strain evidence="25">HyVt-219</strain>
    </source>
</reference>
<feature type="domain" description="Helix-hairpin-helix DNA-binding motif class 1" evidence="22">
    <location>
        <begin position="48"/>
        <end position="67"/>
    </location>
</feature>
<keyword evidence="25" id="KW-0378">Hydrolase</keyword>
<dbReference type="CDD" id="cd07436">
    <property type="entry name" value="PHP_PolX"/>
    <property type="match status" value="1"/>
</dbReference>
<evidence type="ECO:0000256" key="8">
    <source>
        <dbReference type="ARBA" id="ARBA00022679"/>
    </source>
</evidence>
<dbReference type="PIRSF" id="PIRSF005047">
    <property type="entry name" value="UCP005047_YshC"/>
    <property type="match status" value="1"/>
</dbReference>
<comment type="catalytic activity">
    <reaction evidence="19">
        <text>a 5'-end 2'-deoxyribose-2'-deoxyribonucleotide-DNA = (2E,4S)-4-hydroxypenten-2-al-5-phosphate + a 5'-end 5'-phospho-2'-deoxyribonucleoside-DNA + H(+)</text>
        <dbReference type="Rhea" id="RHEA:76255"/>
        <dbReference type="Rhea" id="RHEA-COMP:13180"/>
        <dbReference type="Rhea" id="RHEA-COMP:18657"/>
        <dbReference type="ChEBI" id="CHEBI:15378"/>
        <dbReference type="ChEBI" id="CHEBI:136412"/>
        <dbReference type="ChEBI" id="CHEBI:195194"/>
        <dbReference type="ChEBI" id="CHEBI:195195"/>
    </reaction>
</comment>
<evidence type="ECO:0000256" key="1">
    <source>
        <dbReference type="ARBA" id="ARBA00001946"/>
    </source>
</evidence>
<dbReference type="AlphaFoldDB" id="A0A7V0QQI6"/>
<dbReference type="InterPro" id="IPR016195">
    <property type="entry name" value="Pol/histidinol_Pase-like"/>
</dbReference>
<dbReference type="Gene3D" id="3.30.210.10">
    <property type="entry name" value="DNA polymerase, thumb domain"/>
    <property type="match status" value="1"/>
</dbReference>
<comment type="cofactor">
    <cofactor evidence="1">
        <name>Mg(2+)</name>
        <dbReference type="ChEBI" id="CHEBI:18420"/>
    </cofactor>
</comment>
<dbReference type="EMBL" id="DRBC01000034">
    <property type="protein sequence ID" value="HDN84225.1"/>
    <property type="molecule type" value="Genomic_DNA"/>
</dbReference>
<dbReference type="GO" id="GO:0006281">
    <property type="term" value="P:DNA repair"/>
    <property type="evidence" value="ECO:0007669"/>
    <property type="project" value="UniProtKB-KW"/>
</dbReference>